<dbReference type="EnsemblMetazoa" id="AALFPA23_000598.R418">
    <property type="protein sequence ID" value="AALFPA23_000598.P418"/>
    <property type="gene ID" value="AALFPA23_000598"/>
</dbReference>
<dbReference type="PROSITE" id="PS00232">
    <property type="entry name" value="CADHERIN_1"/>
    <property type="match status" value="1"/>
</dbReference>
<dbReference type="PANTHER" id="PTHR24028">
    <property type="entry name" value="CADHERIN-87A"/>
    <property type="match status" value="1"/>
</dbReference>
<sequence length="1773" mass="199400">MEWNIGKVTSSLLLLLTAFLSLSAAQESPPGEWDEPYFVSLVPGKVTIGQYSTSLRELDISMWEEIPSPVRIMQINYKGGDLQIRVQPDHIGAQLVHEDGHWYFIVNNRMDFEQAGQRLSVLTLVVESDVRNSFTVAINLINILDNTPSMYSEGLCRIPEHEETFLSSCTYTVHHDDGFVRNEIEGMHTNRLDFAMPDVEDTFEMVPADVFDTFNKQYKLSVLRALDYAQQAVYNFPVTVYDLNQTHSFTLNVVVQVENVESRVPIFTRPFTTQRILEKTPFSATVTAIDGDTGINADICYYLETDVAAYAKYFSIELDESRKNGILKVQEIDRDTEKNEFYQFKIMAYKCDNELYNITSEAAIILEDKNDHVPTFDVEPSALFFWENTLMELPFERFNIEDIDLGLHATYNVHLQERVSGQIVSEIKSFSIIPNNGYQQGTFTITIINAAQLDYELPERRQFDLIITATEVADPSHTSDQVVDIELRNWNDEVPIFDKDIYEVAIDETVGSSYDLVTVTITDRDVDDAVELRILSRNGEYLTITPVDTTEQNFPVPTFVFKISTAKDEIFDYDVAKEVIVQLEAKDTLQTAKQEPIHQVFSQVVIKVRDINNKPPSITVPRGRMHIEENSEPGTLVKIEGSEEDAILIGTDPDTTAQLKFSIDWQSSYAVKTGEPVDPEVFEDCLIIDVDSTDHNRVTGRIRVNPELNQSTINERLDYETYETLFLTVRLVDEKQVIPPGDTEAIIVIQIGNVNDNEPEFVGNTLDVERVVLEEADRGTIVGTIAAIDRDGDPITYSITPKNPNHEGWIAIASTGMLTVDASEKPIDCDVPIIQEIPLEVTLFDGLYTTKGSIAIKITDTNNKVPSLSSTVPPDVEIFEKSPSETEVLQLNVQDLDREAQFHTVAFEIDYKTFPELQKFFDVERLVDNSGERLNQTGLVRVKPNNDVLDRDLGTARFTINVKGYDNPNGFGRQNPIEASFTLILLDVNDHEPSMPVLTDLQLSEDATKGAVLVDRFEATDLDDRSTPNAKINYRIVDIKAAGDNSPEAVDGMNHHRQQLQEQEQQDQDDSTDDLFTLSRLDDYVTRLTVGQDLKTFYGRWTIQIEACDRGDEYDRLPDSPRLCSNATYTVQVQPVNYMAPKIEFPTDDERIRLKFESLTNGQPLVDTQGNTIQNFRAIDTDGGDFGIVSFSLQSQDASQEPQDHVFFQLTTIDKHTARLELANAGAIQARSYRVTVHATDGGGRSSEPVNIIIAFINMTGEPEFQPEDSPWDTDFTENEEGLEESRTIPEAIDPKNAELPPGEQSNVFYFIDESYGSASHLFQLEKECRILRLTQELDREEIASHEIRIIATNNANGPTTPLAPDSRSELIVRIKVNDVNDNPPKFRQPSYSAGITVNDYPGKILFEVIADDPDEDDVISYSIDETSLQTHGENLPTSPFPFAISREAGQLSLGVQIQDRMKGHFNFRIVATDLVGHTDTVQAKIYIIAESNRVKFVFLNNLDDINTPEMREFLKSEFTTHYDMECNIDDVVQGTIEEGRAAGDPVTDVRAHFIENDEAVEAVVIQQRSNDRVFVTNLKTALSLRQLFLQDVPVTSITEQVEKSELLQTIMIVVASALAILCVILLVAFCIKIRSLKRELKAMSATDFVSIASDMNIAGGGGRKVPTTNVFSVEGSNPVLNNREFTQGAYDDVSVQSYESDFIGIDNDLFANNSQQKDDGLNPALLDHIRQRSLNPMVNSANNGADEEATTKPEVPARRKADNNEDELTHRF</sequence>
<organism evidence="13 14">
    <name type="scientific">Aedes albopictus</name>
    <name type="common">Asian tiger mosquito</name>
    <name type="synonym">Stegomyia albopicta</name>
    <dbReference type="NCBI Taxonomy" id="7160"/>
    <lineage>
        <taxon>Eukaryota</taxon>
        <taxon>Metazoa</taxon>
        <taxon>Ecdysozoa</taxon>
        <taxon>Arthropoda</taxon>
        <taxon>Hexapoda</taxon>
        <taxon>Insecta</taxon>
        <taxon>Pterygota</taxon>
        <taxon>Neoptera</taxon>
        <taxon>Endopterygota</taxon>
        <taxon>Diptera</taxon>
        <taxon>Nematocera</taxon>
        <taxon>Culicoidea</taxon>
        <taxon>Culicidae</taxon>
        <taxon>Culicinae</taxon>
        <taxon>Aedini</taxon>
        <taxon>Aedes</taxon>
        <taxon>Stegomyia</taxon>
    </lineage>
</organism>
<feature type="domain" description="Cadherin" evidence="12">
    <location>
        <begin position="498"/>
        <end position="618"/>
    </location>
</feature>
<accession>A0ABM1XKU2</accession>
<evidence type="ECO:0000313" key="13">
    <source>
        <dbReference type="EnsemblMetazoa" id="AALFPA23_000598.P426"/>
    </source>
</evidence>
<keyword evidence="5 10" id="KW-1133">Transmembrane helix</keyword>
<dbReference type="EnsemblMetazoa" id="AALFPA23_000598.R423">
    <property type="protein sequence ID" value="AALFPA23_000598.P423"/>
    <property type="gene ID" value="AALFPA23_000598"/>
</dbReference>
<feature type="signal peptide" evidence="11">
    <location>
        <begin position="1"/>
        <end position="25"/>
    </location>
</feature>
<dbReference type="SMART" id="SM00112">
    <property type="entry name" value="CA"/>
    <property type="match status" value="11"/>
</dbReference>
<dbReference type="PANTHER" id="PTHR24028:SF146">
    <property type="entry name" value="CADHERIN 96CB, ISOFORM D-RELATED"/>
    <property type="match status" value="1"/>
</dbReference>
<evidence type="ECO:0000313" key="14">
    <source>
        <dbReference type="Proteomes" id="UP000069940"/>
    </source>
</evidence>
<dbReference type="Proteomes" id="UP000069940">
    <property type="component" value="Unassembled WGS sequence"/>
</dbReference>
<dbReference type="EnsemblMetazoa" id="AALFPA23_000598.R425">
    <property type="protein sequence ID" value="AALFPA23_000598.P425"/>
    <property type="gene ID" value="AALFPA23_000598"/>
</dbReference>
<feature type="compositionally biased region" description="Basic and acidic residues" evidence="9">
    <location>
        <begin position="1750"/>
        <end position="1773"/>
    </location>
</feature>
<dbReference type="InterPro" id="IPR002126">
    <property type="entry name" value="Cadherin-like_dom"/>
</dbReference>
<dbReference type="InterPro" id="IPR020894">
    <property type="entry name" value="Cadherin_CS"/>
</dbReference>
<dbReference type="PRINTS" id="PR00205">
    <property type="entry name" value="CADHERIN"/>
</dbReference>
<dbReference type="RefSeq" id="XP_029716498.1">
    <property type="nucleotide sequence ID" value="XM_029860638.2"/>
</dbReference>
<dbReference type="EnsemblMetazoa" id="AALFPA23_000598.R419">
    <property type="protein sequence ID" value="AALFPA23_000598.P419"/>
    <property type="gene ID" value="AALFPA23_000598"/>
</dbReference>
<feature type="transmembrane region" description="Helical" evidence="10">
    <location>
        <begin position="1607"/>
        <end position="1632"/>
    </location>
</feature>
<dbReference type="RefSeq" id="XP_062702617.1">
    <property type="nucleotide sequence ID" value="XM_062846633.1"/>
</dbReference>
<dbReference type="RefSeq" id="XP_019547618.2">
    <property type="nucleotide sequence ID" value="XM_019692073.3"/>
</dbReference>
<keyword evidence="11" id="KW-0732">Signal</keyword>
<evidence type="ECO:0000256" key="4">
    <source>
        <dbReference type="ARBA" id="ARBA00022837"/>
    </source>
</evidence>
<evidence type="ECO:0000256" key="7">
    <source>
        <dbReference type="ARBA" id="ARBA00023180"/>
    </source>
</evidence>
<evidence type="ECO:0000256" key="3">
    <source>
        <dbReference type="ARBA" id="ARBA00022737"/>
    </source>
</evidence>
<dbReference type="EnsemblMetazoa" id="AALFPA23_000598.R422">
    <property type="protein sequence ID" value="AALFPA23_000598.P422"/>
    <property type="gene ID" value="AALFPA23_000598"/>
</dbReference>
<keyword evidence="7" id="KW-0325">Glycoprotein</keyword>
<feature type="domain" description="Cadherin" evidence="12">
    <location>
        <begin position="1388"/>
        <end position="1511"/>
    </location>
</feature>
<evidence type="ECO:0000256" key="9">
    <source>
        <dbReference type="SAM" id="MobiDB-lite"/>
    </source>
</evidence>
<dbReference type="RefSeq" id="XP_062702620.1">
    <property type="nucleotide sequence ID" value="XM_062846636.1"/>
</dbReference>
<keyword evidence="2 10" id="KW-0812">Transmembrane</keyword>
<dbReference type="EnsemblMetazoa" id="AALFPA23_000598.R424">
    <property type="protein sequence ID" value="AALFPA23_000598.P424"/>
    <property type="gene ID" value="AALFPA23_000598"/>
</dbReference>
<dbReference type="RefSeq" id="XP_029716499.1">
    <property type="nucleotide sequence ID" value="XM_029860639.2"/>
</dbReference>
<feature type="domain" description="Cadherin" evidence="12">
    <location>
        <begin position="387"/>
        <end position="497"/>
    </location>
</feature>
<feature type="domain" description="Cadherin" evidence="12">
    <location>
        <begin position="1268"/>
        <end position="1387"/>
    </location>
</feature>
<feature type="region of interest" description="Disordered" evidence="9">
    <location>
        <begin position="1737"/>
        <end position="1773"/>
    </location>
</feature>
<evidence type="ECO:0000256" key="1">
    <source>
        <dbReference type="ARBA" id="ARBA00004167"/>
    </source>
</evidence>
<dbReference type="RefSeq" id="XP_062702618.1">
    <property type="nucleotide sequence ID" value="XM_062846634.1"/>
</dbReference>
<comment type="subcellular location">
    <subcellularLocation>
        <location evidence="1">Membrane</location>
        <topology evidence="1">Single-pass membrane protein</topology>
    </subcellularLocation>
</comment>
<evidence type="ECO:0000256" key="2">
    <source>
        <dbReference type="ARBA" id="ARBA00022692"/>
    </source>
</evidence>
<dbReference type="RefSeq" id="XP_062702615.1">
    <property type="nucleotide sequence ID" value="XM_062846631.1"/>
</dbReference>
<dbReference type="RefSeq" id="XP_062702619.1">
    <property type="nucleotide sequence ID" value="XM_062846635.1"/>
</dbReference>
<proteinExistence type="predicted"/>
<feature type="domain" description="Cadherin" evidence="12">
    <location>
        <begin position="870"/>
        <end position="995"/>
    </location>
</feature>
<feature type="domain" description="Cadherin" evidence="12">
    <location>
        <begin position="995"/>
        <end position="1143"/>
    </location>
</feature>
<reference evidence="13" key="2">
    <citation type="submission" date="2025-05" db="UniProtKB">
        <authorList>
            <consortium name="EnsemblMetazoa"/>
        </authorList>
    </citation>
    <scope>IDENTIFICATION</scope>
    <source>
        <strain evidence="13">Foshan</strain>
    </source>
</reference>
<dbReference type="GeneID" id="109417893"/>
<name>A0ABM1XKU2_AEDAL</name>
<dbReference type="EnsemblMetazoa" id="AALFPA23_000598.R420">
    <property type="protein sequence ID" value="AALFPA23_000598.P420"/>
    <property type="gene ID" value="AALFPA23_000598"/>
</dbReference>
<evidence type="ECO:0000256" key="5">
    <source>
        <dbReference type="ARBA" id="ARBA00022989"/>
    </source>
</evidence>
<keyword evidence="14" id="KW-1185">Reference proteome</keyword>
<dbReference type="InterPro" id="IPR015919">
    <property type="entry name" value="Cadherin-like_sf"/>
</dbReference>
<feature type="domain" description="Cadherin" evidence="12">
    <location>
        <begin position="772"/>
        <end position="868"/>
    </location>
</feature>
<dbReference type="InterPro" id="IPR050174">
    <property type="entry name" value="Protocadherin/Cadherin-CA"/>
</dbReference>
<dbReference type="EnsemblMetazoa" id="AALFPA23_000598.R421">
    <property type="protein sequence ID" value="AALFPA23_000598.P421"/>
    <property type="gene ID" value="AALFPA23_000598"/>
</dbReference>
<feature type="region of interest" description="Disordered" evidence="9">
    <location>
        <begin position="1045"/>
        <end position="1071"/>
    </location>
</feature>
<feature type="domain" description="Cadherin" evidence="12">
    <location>
        <begin position="220"/>
        <end position="267"/>
    </location>
</feature>
<dbReference type="EnsemblMetazoa" id="AALFPA23_000598.R426">
    <property type="protein sequence ID" value="AALFPA23_000598.P426"/>
    <property type="gene ID" value="AALFPA23_000598"/>
</dbReference>
<reference evidence="14" key="1">
    <citation type="journal article" date="2015" name="Proc. Natl. Acad. Sci. U.S.A.">
        <title>Genome sequence of the Asian Tiger mosquito, Aedes albopictus, reveals insights into its biology, genetics, and evolution.</title>
        <authorList>
            <person name="Chen X.G."/>
            <person name="Jiang X."/>
            <person name="Gu J."/>
            <person name="Xu M."/>
            <person name="Wu Y."/>
            <person name="Deng Y."/>
            <person name="Zhang C."/>
            <person name="Bonizzoni M."/>
            <person name="Dermauw W."/>
            <person name="Vontas J."/>
            <person name="Armbruster P."/>
            <person name="Huang X."/>
            <person name="Yang Y."/>
            <person name="Zhang H."/>
            <person name="He W."/>
            <person name="Peng H."/>
            <person name="Liu Y."/>
            <person name="Wu K."/>
            <person name="Chen J."/>
            <person name="Lirakis M."/>
            <person name="Topalis P."/>
            <person name="Van Leeuwen T."/>
            <person name="Hall A.B."/>
            <person name="Jiang X."/>
            <person name="Thorpe C."/>
            <person name="Mueller R.L."/>
            <person name="Sun C."/>
            <person name="Waterhouse R.M."/>
            <person name="Yan G."/>
            <person name="Tu Z.J."/>
            <person name="Fang X."/>
            <person name="James A.A."/>
        </authorList>
    </citation>
    <scope>NUCLEOTIDE SEQUENCE [LARGE SCALE GENOMIC DNA]</scope>
    <source>
        <strain evidence="14">Foshan</strain>
    </source>
</reference>
<evidence type="ECO:0000259" key="12">
    <source>
        <dbReference type="PROSITE" id="PS50268"/>
    </source>
</evidence>
<dbReference type="SUPFAM" id="SSF49313">
    <property type="entry name" value="Cadherin-like"/>
    <property type="match status" value="9"/>
</dbReference>
<feature type="chain" id="PRO_5045023461" description="Cadherin domain-containing protein" evidence="11">
    <location>
        <begin position="26"/>
        <end position="1773"/>
    </location>
</feature>
<dbReference type="RefSeq" id="XP_062702616.1">
    <property type="nucleotide sequence ID" value="XM_062846632.1"/>
</dbReference>
<protein>
    <recommendedName>
        <fullName evidence="12">Cadherin domain-containing protein</fullName>
    </recommendedName>
</protein>
<dbReference type="Gene3D" id="2.60.40.60">
    <property type="entry name" value="Cadherins"/>
    <property type="match status" value="11"/>
</dbReference>
<evidence type="ECO:0000256" key="10">
    <source>
        <dbReference type="SAM" id="Phobius"/>
    </source>
</evidence>
<dbReference type="PROSITE" id="PS50268">
    <property type="entry name" value="CADHERIN_2"/>
    <property type="match status" value="11"/>
</dbReference>
<keyword evidence="3" id="KW-0677">Repeat</keyword>
<feature type="domain" description="Cadherin" evidence="12">
    <location>
        <begin position="268"/>
        <end position="376"/>
    </location>
</feature>
<evidence type="ECO:0000256" key="8">
    <source>
        <dbReference type="PROSITE-ProRule" id="PRU00043"/>
    </source>
</evidence>
<evidence type="ECO:0000256" key="11">
    <source>
        <dbReference type="SAM" id="SignalP"/>
    </source>
</evidence>
<evidence type="ECO:0000256" key="6">
    <source>
        <dbReference type="ARBA" id="ARBA00023136"/>
    </source>
</evidence>
<keyword evidence="4 8" id="KW-0106">Calcium</keyword>
<feature type="domain" description="Cadherin" evidence="12">
    <location>
        <begin position="627"/>
        <end position="761"/>
    </location>
</feature>
<dbReference type="CDD" id="cd11304">
    <property type="entry name" value="Cadherin_repeat"/>
    <property type="match status" value="7"/>
</dbReference>
<keyword evidence="6 10" id="KW-0472">Membrane</keyword>
<feature type="domain" description="Cadherin" evidence="12">
    <location>
        <begin position="1170"/>
        <end position="1265"/>
    </location>
</feature>